<protein>
    <submittedName>
        <fullName evidence="1">Uncharacterized protein</fullName>
    </submittedName>
</protein>
<dbReference type="HOGENOM" id="CLU_3015760_0_0_1"/>
<name>A0A0D0B610_9AGAM</name>
<sequence>MGATNHSTTMWQNFYTAPTLSKYGRVTPQASAHLNIRFHVSLTSIENTSNLEFPKF</sequence>
<organism evidence="1 2">
    <name type="scientific">Suillus luteus UH-Slu-Lm8-n1</name>
    <dbReference type="NCBI Taxonomy" id="930992"/>
    <lineage>
        <taxon>Eukaryota</taxon>
        <taxon>Fungi</taxon>
        <taxon>Dikarya</taxon>
        <taxon>Basidiomycota</taxon>
        <taxon>Agaricomycotina</taxon>
        <taxon>Agaricomycetes</taxon>
        <taxon>Agaricomycetidae</taxon>
        <taxon>Boletales</taxon>
        <taxon>Suillineae</taxon>
        <taxon>Suillaceae</taxon>
        <taxon>Suillus</taxon>
    </lineage>
</organism>
<dbReference type="InParanoid" id="A0A0D0B610"/>
<reference evidence="1 2" key="1">
    <citation type="submission" date="2014-04" db="EMBL/GenBank/DDBJ databases">
        <authorList>
            <consortium name="DOE Joint Genome Institute"/>
            <person name="Kuo A."/>
            <person name="Ruytinx J."/>
            <person name="Rineau F."/>
            <person name="Colpaert J."/>
            <person name="Kohler A."/>
            <person name="Nagy L.G."/>
            <person name="Floudas D."/>
            <person name="Copeland A."/>
            <person name="Barry K.W."/>
            <person name="Cichocki N."/>
            <person name="Veneault-Fourrey C."/>
            <person name="LaButti K."/>
            <person name="Lindquist E.A."/>
            <person name="Lipzen A."/>
            <person name="Lundell T."/>
            <person name="Morin E."/>
            <person name="Murat C."/>
            <person name="Sun H."/>
            <person name="Tunlid A."/>
            <person name="Henrissat B."/>
            <person name="Grigoriev I.V."/>
            <person name="Hibbett D.S."/>
            <person name="Martin F."/>
            <person name="Nordberg H.P."/>
            <person name="Cantor M.N."/>
            <person name="Hua S.X."/>
        </authorList>
    </citation>
    <scope>NUCLEOTIDE SEQUENCE [LARGE SCALE GENOMIC DNA]</scope>
    <source>
        <strain evidence="1 2">UH-Slu-Lm8-n1</strain>
    </source>
</reference>
<evidence type="ECO:0000313" key="2">
    <source>
        <dbReference type="Proteomes" id="UP000054485"/>
    </source>
</evidence>
<dbReference type="Proteomes" id="UP000054485">
    <property type="component" value="Unassembled WGS sequence"/>
</dbReference>
<reference evidence="2" key="2">
    <citation type="submission" date="2015-01" db="EMBL/GenBank/DDBJ databases">
        <title>Evolutionary Origins and Diversification of the Mycorrhizal Mutualists.</title>
        <authorList>
            <consortium name="DOE Joint Genome Institute"/>
            <consortium name="Mycorrhizal Genomics Consortium"/>
            <person name="Kohler A."/>
            <person name="Kuo A."/>
            <person name="Nagy L.G."/>
            <person name="Floudas D."/>
            <person name="Copeland A."/>
            <person name="Barry K.W."/>
            <person name="Cichocki N."/>
            <person name="Veneault-Fourrey C."/>
            <person name="LaButti K."/>
            <person name="Lindquist E.A."/>
            <person name="Lipzen A."/>
            <person name="Lundell T."/>
            <person name="Morin E."/>
            <person name="Murat C."/>
            <person name="Riley R."/>
            <person name="Ohm R."/>
            <person name="Sun H."/>
            <person name="Tunlid A."/>
            <person name="Henrissat B."/>
            <person name="Grigoriev I.V."/>
            <person name="Hibbett D.S."/>
            <person name="Martin F."/>
        </authorList>
    </citation>
    <scope>NUCLEOTIDE SEQUENCE [LARGE SCALE GENOMIC DNA]</scope>
    <source>
        <strain evidence="2">UH-Slu-Lm8-n1</strain>
    </source>
</reference>
<dbReference type="AlphaFoldDB" id="A0A0D0B610"/>
<accession>A0A0D0B610</accession>
<dbReference type="EMBL" id="KN835349">
    <property type="protein sequence ID" value="KIK39303.1"/>
    <property type="molecule type" value="Genomic_DNA"/>
</dbReference>
<proteinExistence type="predicted"/>
<gene>
    <name evidence="1" type="ORF">CY34DRAFT_808465</name>
</gene>
<evidence type="ECO:0000313" key="1">
    <source>
        <dbReference type="EMBL" id="KIK39303.1"/>
    </source>
</evidence>
<keyword evidence="2" id="KW-1185">Reference proteome</keyword>